<sequence>MKRIPKDMVPGTIHKTKTSGNIEIVEYNGSLSVTVRFVETKHKKTVQACQIRRRNIKDPLFRSVSGVGFIGIGCYTPSKKGVHTSAYCVWVDMLKRCYNERVQIKHPTYKGCTVHSVWHNFQNFAKWYEENYPKDGGKYDLDKDIKIDGNKVYSPEACLFVSRLKNTQKARAVHHKAVSPDGEVIDIYNVTEFCRMNGLRQGNFSSMLSGKRKSCCGWTKHKGA</sequence>
<name>A0A8F2XX41_9CAUD</name>
<gene>
    <name evidence="1" type="ORF">vBVpPBT1011_0003</name>
</gene>
<dbReference type="Gene3D" id="1.10.10.10">
    <property type="entry name" value="Winged helix-like DNA-binding domain superfamily/Winged helix DNA-binding domain"/>
    <property type="match status" value="1"/>
</dbReference>
<organism evidence="1 2">
    <name type="scientific">Vibrio phage vB_VpP_BT-1011</name>
    <dbReference type="NCBI Taxonomy" id="2799672"/>
    <lineage>
        <taxon>Viruses</taxon>
        <taxon>Duplodnaviria</taxon>
        <taxon>Heunggongvirae</taxon>
        <taxon>Uroviricota</taxon>
        <taxon>Caudoviricetes</taxon>
        <taxon>Tieomvirus</taxon>
        <taxon>Tieomvirus BT1011</taxon>
    </lineage>
</organism>
<evidence type="ECO:0000313" key="2">
    <source>
        <dbReference type="Proteomes" id="UP000683424"/>
    </source>
</evidence>
<dbReference type="InterPro" id="IPR036388">
    <property type="entry name" value="WH-like_DNA-bd_sf"/>
</dbReference>
<evidence type="ECO:0000313" key="1">
    <source>
        <dbReference type="EMBL" id="QWX10202.1"/>
    </source>
</evidence>
<reference evidence="1" key="1">
    <citation type="submission" date="2020-09" db="EMBL/GenBank/DDBJ databases">
        <authorList>
            <person name="Gao C."/>
            <person name="Qiu Z."/>
        </authorList>
    </citation>
    <scope>NUCLEOTIDE SEQUENCE</scope>
</reference>
<dbReference type="EMBL" id="MW009675">
    <property type="protein sequence ID" value="QWX10202.1"/>
    <property type="molecule type" value="Genomic_DNA"/>
</dbReference>
<dbReference type="Proteomes" id="UP000683424">
    <property type="component" value="Segment"/>
</dbReference>
<keyword evidence="2" id="KW-1185">Reference proteome</keyword>
<accession>A0A8F2XX41</accession>
<protein>
    <submittedName>
        <fullName evidence="1">Portal protein</fullName>
    </submittedName>
</protein>
<proteinExistence type="predicted"/>